<name>C0G5A2_9HYPH</name>
<protein>
    <submittedName>
        <fullName evidence="1">Uncharacterized protein</fullName>
    </submittedName>
</protein>
<organism evidence="1 2">
    <name type="scientific">Brucella ceti str. Cudo</name>
    <dbReference type="NCBI Taxonomy" id="595497"/>
    <lineage>
        <taxon>Bacteria</taxon>
        <taxon>Pseudomonadati</taxon>
        <taxon>Pseudomonadota</taxon>
        <taxon>Alphaproteobacteria</taxon>
        <taxon>Hyphomicrobiales</taxon>
        <taxon>Brucellaceae</taxon>
        <taxon>Brucella/Ochrobactrum group</taxon>
        <taxon>Brucella</taxon>
    </lineage>
</organism>
<evidence type="ECO:0000313" key="1">
    <source>
        <dbReference type="EMBL" id="EEH15097.1"/>
    </source>
</evidence>
<dbReference type="EMBL" id="ACJD01000002">
    <property type="protein sequence ID" value="EEH15097.1"/>
    <property type="molecule type" value="Genomic_DNA"/>
</dbReference>
<sequence length="259" mass="28799">MKIANCFASSASDWKAKGLQFLQTLVEGTQNSLVRPALRTLFCHLTSLLQGQDEFDSSGGEMRMSVIGDVLFMRSDGGDVGDVVRHVERELANHVDGYDQHRFDSQTDEDVVRALVRELSIEPITLDYDGAQKNVVETRISVRDHFEGTVEVPGLRVSKTFPFTGDEGLWKWGAGQWSSMMPRGEVYGGSVTIGMAVRENEGEAAANHINSTLEQIEEYLARQKAQLDPFNAALPGLLLPLVKARRDRRNSAQDLLDKF</sequence>
<accession>C0G5A2</accession>
<proteinExistence type="predicted"/>
<evidence type="ECO:0000313" key="2">
    <source>
        <dbReference type="Proteomes" id="UP000003678"/>
    </source>
</evidence>
<reference evidence="1 2" key="1">
    <citation type="submission" date="2009-03" db="EMBL/GenBank/DDBJ databases">
        <authorList>
            <person name="Setubal J.C."/>
            <person name="Boyle S."/>
            <person name="Crasta O.R."/>
            <person name="Gillespie J.J."/>
            <person name="Kenyon R.W."/>
            <person name="Lu J."/>
            <person name="Mane S."/>
            <person name="Nagrani S."/>
            <person name="Shallom J.M."/>
            <person name="Shallom S."/>
            <person name="Shukla M."/>
            <person name="Snyder E.E."/>
            <person name="Sobral B.W."/>
            <person name="Wattam A.R."/>
            <person name="Will R."/>
            <person name="Williams K."/>
            <person name="Yoo H."/>
            <person name="Bruce D.H."/>
            <person name="Detter C."/>
            <person name="Munk C."/>
            <person name="Brettin T.S."/>
            <person name="Ficht T."/>
        </authorList>
    </citation>
    <scope>NUCLEOTIDE SEQUENCE [LARGE SCALE GENOMIC DNA]</scope>
    <source>
        <strain evidence="1 2">Cudo</strain>
    </source>
</reference>
<dbReference type="AlphaFoldDB" id="C0G5A2"/>
<dbReference type="Proteomes" id="UP000003678">
    <property type="component" value="Unassembled WGS sequence"/>
</dbReference>
<comment type="caution">
    <text evidence="1">The sequence shown here is derived from an EMBL/GenBank/DDBJ whole genome shotgun (WGS) entry which is preliminary data.</text>
</comment>
<gene>
    <name evidence="1" type="ORF">BCETI_2000195</name>
</gene>